<organism evidence="1">
    <name type="scientific">marine sediment metagenome</name>
    <dbReference type="NCBI Taxonomy" id="412755"/>
    <lineage>
        <taxon>unclassified sequences</taxon>
        <taxon>metagenomes</taxon>
        <taxon>ecological metagenomes</taxon>
    </lineage>
</organism>
<accession>A0A0F9BW92</accession>
<gene>
    <name evidence="1" type="ORF">LCGC14_2398100</name>
</gene>
<evidence type="ECO:0000313" key="1">
    <source>
        <dbReference type="EMBL" id="KKL26159.1"/>
    </source>
</evidence>
<reference evidence="1" key="1">
    <citation type="journal article" date="2015" name="Nature">
        <title>Complex archaea that bridge the gap between prokaryotes and eukaryotes.</title>
        <authorList>
            <person name="Spang A."/>
            <person name="Saw J.H."/>
            <person name="Jorgensen S.L."/>
            <person name="Zaremba-Niedzwiedzka K."/>
            <person name="Martijn J."/>
            <person name="Lind A.E."/>
            <person name="van Eijk R."/>
            <person name="Schleper C."/>
            <person name="Guy L."/>
            <person name="Ettema T.J."/>
        </authorList>
    </citation>
    <scope>NUCLEOTIDE SEQUENCE</scope>
</reference>
<sequence>LLTAESATQKFLIGTRRVVDERVFRYAYAGEALLASWGAQAWNAYSNAANVEDATIGAAGTAADTTITCTAVGTVTADMYAGGYALIRWEFSYYRVLANTAATAGNTFTITLDEPLWENIDAASLVTLYKNPWADTRRLVGGATDLWASTVGIPIRDVQSGYYYWAQTWGPCSGVGVDNFGDLASERGLYFLANGALYPMTGPHVSNNQPANQPAGFLLPYTGPGPSGRIQPGAFIHFMLQISP</sequence>
<protein>
    <submittedName>
        <fullName evidence="1">Uncharacterized protein</fullName>
    </submittedName>
</protein>
<comment type="caution">
    <text evidence="1">The sequence shown here is derived from an EMBL/GenBank/DDBJ whole genome shotgun (WGS) entry which is preliminary data.</text>
</comment>
<dbReference type="AlphaFoldDB" id="A0A0F9BW92"/>
<dbReference type="EMBL" id="LAZR01035937">
    <property type="protein sequence ID" value="KKL26159.1"/>
    <property type="molecule type" value="Genomic_DNA"/>
</dbReference>
<proteinExistence type="predicted"/>
<feature type="non-terminal residue" evidence="1">
    <location>
        <position position="1"/>
    </location>
</feature>
<name>A0A0F9BW92_9ZZZZ</name>